<dbReference type="NCBIfam" id="TIGR04123">
    <property type="entry name" value="P_estr_lig_assc"/>
    <property type="match status" value="1"/>
</dbReference>
<keyword evidence="1" id="KW-0436">Ligase</keyword>
<organism evidence="1 2">
    <name type="scientific">Mucilaginibacter aquatilis</name>
    <dbReference type="NCBI Taxonomy" id="1517760"/>
    <lineage>
        <taxon>Bacteria</taxon>
        <taxon>Pseudomonadati</taxon>
        <taxon>Bacteroidota</taxon>
        <taxon>Sphingobacteriia</taxon>
        <taxon>Sphingobacteriales</taxon>
        <taxon>Sphingobacteriaceae</taxon>
        <taxon>Mucilaginibacter</taxon>
    </lineage>
</organism>
<evidence type="ECO:0000313" key="2">
    <source>
        <dbReference type="Proteomes" id="UP000434850"/>
    </source>
</evidence>
<dbReference type="OrthoDB" id="9795838at2"/>
<dbReference type="InterPro" id="IPR024173">
    <property type="entry name" value="Pesterase_MJ0037-like"/>
</dbReference>
<dbReference type="EC" id="3.1.-.-" evidence="1"/>
<dbReference type="InterPro" id="IPR026336">
    <property type="entry name" value="PdeM-like"/>
</dbReference>
<dbReference type="SUPFAM" id="SSF56300">
    <property type="entry name" value="Metallo-dependent phosphatases"/>
    <property type="match status" value="1"/>
</dbReference>
<dbReference type="RefSeq" id="WP_157540556.1">
    <property type="nucleotide sequence ID" value="NZ_WQLA01000002.1"/>
</dbReference>
<keyword evidence="1" id="KW-0378">Hydrolase</keyword>
<proteinExistence type="predicted"/>
<dbReference type="Gene3D" id="3.60.21.10">
    <property type="match status" value="1"/>
</dbReference>
<keyword evidence="2" id="KW-1185">Reference proteome</keyword>
<name>A0A6I4I6F8_9SPHI</name>
<gene>
    <name evidence="1" type="primary">pdeM</name>
    <name evidence="1" type="ORF">GO816_06580</name>
</gene>
<dbReference type="GO" id="GO:0004519">
    <property type="term" value="F:endonuclease activity"/>
    <property type="evidence" value="ECO:0007669"/>
    <property type="project" value="UniProtKB-KW"/>
</dbReference>
<dbReference type="GO" id="GO:0016787">
    <property type="term" value="F:hydrolase activity"/>
    <property type="evidence" value="ECO:0007669"/>
    <property type="project" value="UniProtKB-KW"/>
</dbReference>
<sequence>MMSEGLNFNLLDQDLLLLPERAIYWLQQKTLIVADVHLGKAGHFRKAGIAVPRQVGLDDLDCLTRLIKQHQPQKIWFLGDLFHSEMNADWHDFAKWRQDHQHIVMQLVIGNHDIIKEQHYHDLNVSTHHQLTEGPFLMQHHPKDEDCIADGTHYVFCGHIHPGVKLSGRGGQSVTLPCFSFGQNQAILPSFGKFTGKVALRHRNGDKVFGVLKEKVIAV</sequence>
<dbReference type="AlphaFoldDB" id="A0A6I4I6F8"/>
<dbReference type="Proteomes" id="UP000434850">
    <property type="component" value="Unassembled WGS sequence"/>
</dbReference>
<evidence type="ECO:0000313" key="1">
    <source>
        <dbReference type="EMBL" id="MVN90785.1"/>
    </source>
</evidence>
<keyword evidence="1" id="KW-0255">Endonuclease</keyword>
<comment type="caution">
    <text evidence="1">The sequence shown here is derived from an EMBL/GenBank/DDBJ whole genome shotgun (WGS) entry which is preliminary data.</text>
</comment>
<keyword evidence="1" id="KW-0540">Nuclease</keyword>
<dbReference type="PIRSF" id="PIRSF000887">
    <property type="entry name" value="Pesterase_MJ0037"/>
    <property type="match status" value="1"/>
</dbReference>
<protein>
    <submittedName>
        <fullName evidence="1">Ligase-associated DNA damage response endonuclease PdeM</fullName>
        <ecNumber evidence="1">3.1.-.-</ecNumber>
    </submittedName>
</protein>
<dbReference type="InterPro" id="IPR029052">
    <property type="entry name" value="Metallo-depent_PP-like"/>
</dbReference>
<dbReference type="PANTHER" id="PTHR39323:SF1">
    <property type="entry name" value="BLR1149 PROTEIN"/>
    <property type="match status" value="1"/>
</dbReference>
<dbReference type="GO" id="GO:0016874">
    <property type="term" value="F:ligase activity"/>
    <property type="evidence" value="ECO:0007669"/>
    <property type="project" value="UniProtKB-KW"/>
</dbReference>
<dbReference type="PANTHER" id="PTHR39323">
    <property type="entry name" value="BLR1149 PROTEIN"/>
    <property type="match status" value="1"/>
</dbReference>
<dbReference type="EMBL" id="WQLA01000002">
    <property type="protein sequence ID" value="MVN90785.1"/>
    <property type="molecule type" value="Genomic_DNA"/>
</dbReference>
<reference evidence="1 2" key="1">
    <citation type="submission" date="2019-12" db="EMBL/GenBank/DDBJ databases">
        <title>Mucilaginibacter sp. HME9299 genome sequencing and assembly.</title>
        <authorList>
            <person name="Kang H."/>
            <person name="Kim H."/>
            <person name="Joh K."/>
        </authorList>
    </citation>
    <scope>NUCLEOTIDE SEQUENCE [LARGE SCALE GENOMIC DNA]</scope>
    <source>
        <strain evidence="1 2">HME9299</strain>
    </source>
</reference>
<accession>A0A6I4I6F8</accession>